<sequence>MNSSAKFLLVVVGPTAVGKTSLCLKLAKKFNTEIISADSRQFYKETEIGTAKPSIKERSEVPHHFIGHKSIFDSYDVKIFEKDTLKLLEKLFENKDLVILTGGSGLFVDVVCNGMDEIPGVEPGIRKALIELYEHKGIEHLQSELRQVDPAYYQEVDLKNPQRLMRALEVSRATGKPYSSFRKKHKQQRPFEVIKVGLKRERADLYQRIDLRMDQMIEEGLFEEAYSLFPFRYLNALQTVGYSEIFGYLEGKYDKEEAIRLLKRNSRRYAKRQMTWFRRDQEITWFHPEEEHNVFAFIRERVQNK</sequence>
<keyword evidence="7 10" id="KW-0067">ATP-binding</keyword>
<feature type="site" description="Interaction with substrate tRNA" evidence="10">
    <location>
        <position position="126"/>
    </location>
</feature>
<evidence type="ECO:0000256" key="7">
    <source>
        <dbReference type="ARBA" id="ARBA00022840"/>
    </source>
</evidence>
<dbReference type="GO" id="GO:0052381">
    <property type="term" value="F:tRNA dimethylallyltransferase activity"/>
    <property type="evidence" value="ECO:0007669"/>
    <property type="project" value="UniProtKB-UniRule"/>
</dbReference>
<evidence type="ECO:0000256" key="8">
    <source>
        <dbReference type="ARBA" id="ARBA00022842"/>
    </source>
</evidence>
<organism evidence="14 15">
    <name type="scientific">Cecembia lonarensis (strain CCUG 58316 / KCTC 22772 / LW9)</name>
    <dbReference type="NCBI Taxonomy" id="1225176"/>
    <lineage>
        <taxon>Bacteria</taxon>
        <taxon>Pseudomonadati</taxon>
        <taxon>Bacteroidota</taxon>
        <taxon>Cytophagia</taxon>
        <taxon>Cytophagales</taxon>
        <taxon>Cyclobacteriaceae</taxon>
        <taxon>Cecembia</taxon>
    </lineage>
</organism>
<evidence type="ECO:0000256" key="3">
    <source>
        <dbReference type="ARBA" id="ARBA00005842"/>
    </source>
</evidence>
<comment type="cofactor">
    <cofactor evidence="1 10">
        <name>Mg(2+)</name>
        <dbReference type="ChEBI" id="CHEBI:18420"/>
    </cofactor>
</comment>
<dbReference type="OrthoDB" id="9776390at2"/>
<evidence type="ECO:0000256" key="5">
    <source>
        <dbReference type="ARBA" id="ARBA00022694"/>
    </source>
</evidence>
<name>K1L4F7_CECL9</name>
<evidence type="ECO:0000256" key="12">
    <source>
        <dbReference type="RuleBase" id="RU003784"/>
    </source>
</evidence>
<dbReference type="InterPro" id="IPR018022">
    <property type="entry name" value="IPT"/>
</dbReference>
<evidence type="ECO:0000256" key="11">
    <source>
        <dbReference type="RuleBase" id="RU003783"/>
    </source>
</evidence>
<evidence type="ECO:0000256" key="1">
    <source>
        <dbReference type="ARBA" id="ARBA00001946"/>
    </source>
</evidence>
<keyword evidence="6 10" id="KW-0547">Nucleotide-binding</keyword>
<dbReference type="PANTHER" id="PTHR11088:SF60">
    <property type="entry name" value="TRNA DIMETHYLALLYLTRANSFERASE"/>
    <property type="match status" value="1"/>
</dbReference>
<dbReference type="NCBIfam" id="TIGR00174">
    <property type="entry name" value="miaA"/>
    <property type="match status" value="1"/>
</dbReference>
<dbReference type="SUPFAM" id="SSF52540">
    <property type="entry name" value="P-loop containing nucleoside triphosphate hydrolases"/>
    <property type="match status" value="1"/>
</dbReference>
<dbReference type="Pfam" id="PF01715">
    <property type="entry name" value="IPPT"/>
    <property type="match status" value="1"/>
</dbReference>
<feature type="region of interest" description="Interaction with substrate tRNA" evidence="10">
    <location>
        <begin position="38"/>
        <end position="41"/>
    </location>
</feature>
<evidence type="ECO:0000313" key="15">
    <source>
        <dbReference type="Proteomes" id="UP000004478"/>
    </source>
</evidence>
<evidence type="ECO:0000256" key="4">
    <source>
        <dbReference type="ARBA" id="ARBA00022679"/>
    </source>
</evidence>
<dbReference type="AlphaFoldDB" id="K1L4F7"/>
<dbReference type="EC" id="2.5.1.75" evidence="10"/>
<dbReference type="HAMAP" id="MF_00185">
    <property type="entry name" value="IPP_trans"/>
    <property type="match status" value="1"/>
</dbReference>
<dbReference type="Gene3D" id="3.40.50.300">
    <property type="entry name" value="P-loop containing nucleotide triphosphate hydrolases"/>
    <property type="match status" value="1"/>
</dbReference>
<comment type="similarity">
    <text evidence="3 10 13">Belongs to the IPP transferase family.</text>
</comment>
<comment type="caution">
    <text evidence="14">The sequence shown here is derived from an EMBL/GenBank/DDBJ whole genome shotgun (WGS) entry which is preliminary data.</text>
</comment>
<accession>K1L4F7</accession>
<dbReference type="Proteomes" id="UP000004478">
    <property type="component" value="Unassembled WGS sequence"/>
</dbReference>
<protein>
    <recommendedName>
        <fullName evidence="10">tRNA dimethylallyltransferase</fullName>
        <ecNumber evidence="10">2.5.1.75</ecNumber>
    </recommendedName>
    <alternativeName>
        <fullName evidence="10">Dimethylallyl diphosphate:tRNA dimethylallyltransferase</fullName>
        <shortName evidence="10">DMAPP:tRNA dimethylallyltransferase</shortName>
        <shortName evidence="10">DMATase</shortName>
    </alternativeName>
    <alternativeName>
        <fullName evidence="10">Isopentenyl-diphosphate:tRNA isopentenyltransferase</fullName>
        <shortName evidence="10">IPP transferase</shortName>
        <shortName evidence="10">IPPT</shortName>
        <shortName evidence="10">IPTase</shortName>
    </alternativeName>
</protein>
<proteinExistence type="inferred from homology"/>
<comment type="subunit">
    <text evidence="10">Monomer.</text>
</comment>
<dbReference type="Gene3D" id="1.10.20.140">
    <property type="match status" value="1"/>
</dbReference>
<dbReference type="PANTHER" id="PTHR11088">
    <property type="entry name" value="TRNA DIMETHYLALLYLTRANSFERASE"/>
    <property type="match status" value="1"/>
</dbReference>
<feature type="site" description="Interaction with substrate tRNA" evidence="10">
    <location>
        <position position="104"/>
    </location>
</feature>
<evidence type="ECO:0000256" key="2">
    <source>
        <dbReference type="ARBA" id="ARBA00003213"/>
    </source>
</evidence>
<feature type="binding site" evidence="10">
    <location>
        <begin position="15"/>
        <end position="20"/>
    </location>
    <ligand>
        <name>substrate</name>
    </ligand>
</feature>
<dbReference type="InterPro" id="IPR039657">
    <property type="entry name" value="Dimethylallyltransferase"/>
</dbReference>
<evidence type="ECO:0000256" key="9">
    <source>
        <dbReference type="ARBA" id="ARBA00049563"/>
    </source>
</evidence>
<keyword evidence="4 10" id="KW-0808">Transferase</keyword>
<evidence type="ECO:0000313" key="14">
    <source>
        <dbReference type="EMBL" id="EKB51265.1"/>
    </source>
</evidence>
<evidence type="ECO:0000256" key="6">
    <source>
        <dbReference type="ARBA" id="ARBA00022741"/>
    </source>
</evidence>
<dbReference type="EMBL" id="AMGM01000001">
    <property type="protein sequence ID" value="EKB51265.1"/>
    <property type="molecule type" value="Genomic_DNA"/>
</dbReference>
<dbReference type="GO" id="GO:0006400">
    <property type="term" value="P:tRNA modification"/>
    <property type="evidence" value="ECO:0007669"/>
    <property type="project" value="TreeGrafter"/>
</dbReference>
<comment type="function">
    <text evidence="2 10 12">Catalyzes the transfer of a dimethylallyl group onto the adenine at position 37 in tRNAs that read codons beginning with uridine, leading to the formation of N6-(dimethylallyl)adenosine (i(6)A).</text>
</comment>
<keyword evidence="5 10" id="KW-0819">tRNA processing</keyword>
<dbReference type="PATRIC" id="fig|1225176.3.peg.62"/>
<dbReference type="RefSeq" id="WP_009183114.1">
    <property type="nucleotide sequence ID" value="NZ_AMGM01000001.1"/>
</dbReference>
<comment type="catalytic activity">
    <reaction evidence="9 10 11">
        <text>adenosine(37) in tRNA + dimethylallyl diphosphate = N(6)-dimethylallyladenosine(37) in tRNA + diphosphate</text>
        <dbReference type="Rhea" id="RHEA:26482"/>
        <dbReference type="Rhea" id="RHEA-COMP:10162"/>
        <dbReference type="Rhea" id="RHEA-COMP:10375"/>
        <dbReference type="ChEBI" id="CHEBI:33019"/>
        <dbReference type="ChEBI" id="CHEBI:57623"/>
        <dbReference type="ChEBI" id="CHEBI:74411"/>
        <dbReference type="ChEBI" id="CHEBI:74415"/>
        <dbReference type="EC" id="2.5.1.75"/>
    </reaction>
</comment>
<keyword evidence="15" id="KW-1185">Reference proteome</keyword>
<gene>
    <name evidence="10 14" type="primary">miaA</name>
    <name evidence="14" type="ORF">B879_00059</name>
</gene>
<reference evidence="14 15" key="1">
    <citation type="journal article" date="2012" name="J. Bacteriol.">
        <title>Draft Genome Sequence of Cecembia lonarensis Strain LW9T, Isolated from Lonar Lake, a Haloalkaline Lake in India.</title>
        <authorList>
            <person name="Shivaji S."/>
            <person name="Ara S."/>
            <person name="Singh A."/>
            <person name="Pinnaka A.K."/>
        </authorList>
    </citation>
    <scope>NUCLEOTIDE SEQUENCE [LARGE SCALE GENOMIC DNA]</scope>
    <source>
        <strain evidence="14 15">LW9</strain>
    </source>
</reference>
<dbReference type="GO" id="GO:0005524">
    <property type="term" value="F:ATP binding"/>
    <property type="evidence" value="ECO:0007669"/>
    <property type="project" value="UniProtKB-UniRule"/>
</dbReference>
<dbReference type="InterPro" id="IPR027417">
    <property type="entry name" value="P-loop_NTPase"/>
</dbReference>
<keyword evidence="8 10" id="KW-0460">Magnesium</keyword>
<evidence type="ECO:0000256" key="10">
    <source>
        <dbReference type="HAMAP-Rule" id="MF_00185"/>
    </source>
</evidence>
<feature type="region of interest" description="Interaction with substrate tRNA" evidence="10">
    <location>
        <begin position="162"/>
        <end position="166"/>
    </location>
</feature>
<feature type="binding site" evidence="10">
    <location>
        <begin position="13"/>
        <end position="20"/>
    </location>
    <ligand>
        <name>ATP</name>
        <dbReference type="ChEBI" id="CHEBI:30616"/>
    </ligand>
</feature>
<comment type="caution">
    <text evidence="10">Lacks conserved residue(s) required for the propagation of feature annotation.</text>
</comment>
<evidence type="ECO:0000256" key="13">
    <source>
        <dbReference type="RuleBase" id="RU003785"/>
    </source>
</evidence>